<feature type="transmembrane region" description="Helical" evidence="7">
    <location>
        <begin position="91"/>
        <end position="112"/>
    </location>
</feature>
<evidence type="ECO:0000313" key="9">
    <source>
        <dbReference type="Proteomes" id="UP000634455"/>
    </source>
</evidence>
<evidence type="ECO:0000256" key="2">
    <source>
        <dbReference type="ARBA" id="ARBA00009784"/>
    </source>
</evidence>
<evidence type="ECO:0000256" key="5">
    <source>
        <dbReference type="ARBA" id="ARBA00022989"/>
    </source>
</evidence>
<accession>A0ABQ3CTE9</accession>
<feature type="transmembrane region" description="Helical" evidence="7">
    <location>
        <begin position="191"/>
        <end position="213"/>
    </location>
</feature>
<reference evidence="9" key="1">
    <citation type="journal article" date="2019" name="Int. J. Syst. Evol. Microbiol.">
        <title>The Global Catalogue of Microorganisms (GCM) 10K type strain sequencing project: providing services to taxonomists for standard genome sequencing and annotation.</title>
        <authorList>
            <consortium name="The Broad Institute Genomics Platform"/>
            <consortium name="The Broad Institute Genome Sequencing Center for Infectious Disease"/>
            <person name="Wu L."/>
            <person name="Ma J."/>
        </authorList>
    </citation>
    <scope>NUCLEOTIDE SEQUENCE [LARGE SCALE GENOMIC DNA]</scope>
    <source>
        <strain evidence="9">KCTC 32465</strain>
    </source>
</reference>
<comment type="similarity">
    <text evidence="2 7">Belongs to the UPF0056 (MarC) family.</text>
</comment>
<feature type="transmembrane region" description="Helical" evidence="7">
    <location>
        <begin position="31"/>
        <end position="50"/>
    </location>
</feature>
<keyword evidence="9" id="KW-1185">Reference proteome</keyword>
<evidence type="ECO:0000256" key="3">
    <source>
        <dbReference type="ARBA" id="ARBA00022475"/>
    </source>
</evidence>
<dbReference type="Pfam" id="PF01914">
    <property type="entry name" value="MarC"/>
    <property type="match status" value="1"/>
</dbReference>
<comment type="caution">
    <text evidence="8">The sequence shown here is derived from an EMBL/GenBank/DDBJ whole genome shotgun (WGS) entry which is preliminary data.</text>
</comment>
<keyword evidence="5 7" id="KW-1133">Transmembrane helix</keyword>
<feature type="transmembrane region" description="Helical" evidence="7">
    <location>
        <begin position="62"/>
        <end position="85"/>
    </location>
</feature>
<dbReference type="PANTHER" id="PTHR33508">
    <property type="entry name" value="UPF0056 MEMBRANE PROTEIN YHCE"/>
    <property type="match status" value="1"/>
</dbReference>
<protein>
    <recommendedName>
        <fullName evidence="7">UPF0056 membrane protein</fullName>
    </recommendedName>
</protein>
<evidence type="ECO:0000313" key="8">
    <source>
        <dbReference type="EMBL" id="GHA40691.1"/>
    </source>
</evidence>
<name>A0ABQ3CTE9_9RHOB</name>
<keyword evidence="6 7" id="KW-0472">Membrane</keyword>
<evidence type="ECO:0000256" key="6">
    <source>
        <dbReference type="ARBA" id="ARBA00023136"/>
    </source>
</evidence>
<dbReference type="EMBL" id="BMZF01000001">
    <property type="protein sequence ID" value="GHA40691.1"/>
    <property type="molecule type" value="Genomic_DNA"/>
</dbReference>
<comment type="subcellular location">
    <subcellularLocation>
        <location evidence="1 7">Cell membrane</location>
        <topology evidence="1 7">Multi-pass membrane protein</topology>
    </subcellularLocation>
</comment>
<dbReference type="Proteomes" id="UP000634455">
    <property type="component" value="Unassembled WGS sequence"/>
</dbReference>
<dbReference type="InterPro" id="IPR002771">
    <property type="entry name" value="Multi_antbiot-R_MarC"/>
</dbReference>
<gene>
    <name evidence="8" type="primary">ychE</name>
    <name evidence="8" type="ORF">GCM10008927_01150</name>
</gene>
<feature type="transmembrane region" description="Helical" evidence="7">
    <location>
        <begin position="133"/>
        <end position="153"/>
    </location>
</feature>
<dbReference type="NCBIfam" id="TIGR00427">
    <property type="entry name" value="NAAT family transporter"/>
    <property type="match status" value="1"/>
</dbReference>
<feature type="transmembrane region" description="Helical" evidence="7">
    <location>
        <begin position="165"/>
        <end position="184"/>
    </location>
</feature>
<dbReference type="PANTHER" id="PTHR33508:SF1">
    <property type="entry name" value="UPF0056 MEMBRANE PROTEIN YHCE"/>
    <property type="match status" value="1"/>
</dbReference>
<proteinExistence type="inferred from homology"/>
<evidence type="ECO:0000256" key="1">
    <source>
        <dbReference type="ARBA" id="ARBA00004651"/>
    </source>
</evidence>
<organism evidence="8 9">
    <name type="scientific">Paramylibacter ulvae</name>
    <dbReference type="NCBI Taxonomy" id="1651968"/>
    <lineage>
        <taxon>Bacteria</taxon>
        <taxon>Pseudomonadati</taxon>
        <taxon>Pseudomonadota</taxon>
        <taxon>Alphaproteobacteria</taxon>
        <taxon>Rhodobacterales</taxon>
        <taxon>Paracoccaceae</taxon>
        <taxon>Paramylibacter</taxon>
    </lineage>
</organism>
<evidence type="ECO:0000256" key="4">
    <source>
        <dbReference type="ARBA" id="ARBA00022692"/>
    </source>
</evidence>
<keyword evidence="3" id="KW-1003">Cell membrane</keyword>
<sequence>MRCANAATVVNIGVCINGISMMDWSNILREFITLLVVIDPIGSIPVFLFATVGVPAALHRRFAIRAILVATGVLLLFLVGGQFVLESLGLRLGSFQIAGGIVLFMFAMTMIFGESKPMREIEEAERDHLAGAVFPLAMPSIASPGAMLAVVILTDNHQNPIADQVVTAGLLVLVLAITLIVLLFATRSQKFLGATGASVISRVMGLVLATVAVDAVLGGFESLGVLDIVETTPEVLEPEVTQ</sequence>
<keyword evidence="4 7" id="KW-0812">Transmembrane</keyword>
<evidence type="ECO:0000256" key="7">
    <source>
        <dbReference type="RuleBase" id="RU362048"/>
    </source>
</evidence>